<keyword evidence="2 6" id="KW-0288">FMN</keyword>
<dbReference type="Gene3D" id="3.40.50.360">
    <property type="match status" value="1"/>
</dbReference>
<dbReference type="HAMAP" id="MF_01216">
    <property type="entry name" value="Azoreductase_type1"/>
    <property type="match status" value="1"/>
</dbReference>
<reference evidence="8 9" key="1">
    <citation type="submission" date="2016-11" db="EMBL/GenBank/DDBJ databases">
        <authorList>
            <person name="Jaros S."/>
            <person name="Januszkiewicz K."/>
            <person name="Wedrychowicz H."/>
        </authorList>
    </citation>
    <scope>NUCLEOTIDE SEQUENCE [LARGE SCALE GENOMIC DNA]</scope>
    <source>
        <strain evidence="8 9">DSM 18231</strain>
    </source>
</reference>
<dbReference type="PANTHER" id="PTHR43741">
    <property type="entry name" value="FMN-DEPENDENT NADH-AZOREDUCTASE 1"/>
    <property type="match status" value="1"/>
</dbReference>
<dbReference type="GeneID" id="98638920"/>
<dbReference type="Proteomes" id="UP000184000">
    <property type="component" value="Unassembled WGS sequence"/>
</dbReference>
<proteinExistence type="inferred from homology"/>
<dbReference type="AlphaFoldDB" id="A0A1M5S7U2"/>
<feature type="domain" description="Flavodoxin-like fold" evidence="7">
    <location>
        <begin position="4"/>
        <end position="215"/>
    </location>
</feature>
<dbReference type="SUPFAM" id="SSF52218">
    <property type="entry name" value="Flavoproteins"/>
    <property type="match status" value="1"/>
</dbReference>
<dbReference type="PANTHER" id="PTHR43741:SF2">
    <property type="entry name" value="FMN-DEPENDENT NADH:QUINONE OXIDOREDUCTASE"/>
    <property type="match status" value="1"/>
</dbReference>
<comment type="catalytic activity">
    <reaction evidence="6">
        <text>2 a quinone + NADH + H(+) = 2 a 1,4-benzosemiquinone + NAD(+)</text>
        <dbReference type="Rhea" id="RHEA:65952"/>
        <dbReference type="ChEBI" id="CHEBI:15378"/>
        <dbReference type="ChEBI" id="CHEBI:57540"/>
        <dbReference type="ChEBI" id="CHEBI:57945"/>
        <dbReference type="ChEBI" id="CHEBI:132124"/>
        <dbReference type="ChEBI" id="CHEBI:134225"/>
    </reaction>
</comment>
<dbReference type="InterPro" id="IPR023048">
    <property type="entry name" value="NADH:quinone_OxRdtase_FMN_depd"/>
</dbReference>
<evidence type="ECO:0000256" key="2">
    <source>
        <dbReference type="ARBA" id="ARBA00022643"/>
    </source>
</evidence>
<comment type="caution">
    <text evidence="6">Lacks conserved residue(s) required for the propagation of feature annotation.</text>
</comment>
<evidence type="ECO:0000256" key="1">
    <source>
        <dbReference type="ARBA" id="ARBA00022630"/>
    </source>
</evidence>
<dbReference type="InterPro" id="IPR003680">
    <property type="entry name" value="Flavodoxin_fold"/>
</dbReference>
<accession>A0A1M5S7U2</accession>
<keyword evidence="3 6" id="KW-0560">Oxidoreductase</keyword>
<dbReference type="GO" id="GO:0016655">
    <property type="term" value="F:oxidoreductase activity, acting on NAD(P)H, quinone or similar compound as acceptor"/>
    <property type="evidence" value="ECO:0007669"/>
    <property type="project" value="InterPro"/>
</dbReference>
<dbReference type="EMBL" id="FQXA01000006">
    <property type="protein sequence ID" value="SHH34003.1"/>
    <property type="molecule type" value="Genomic_DNA"/>
</dbReference>
<comment type="cofactor">
    <cofactor evidence="6">
        <name>FMN</name>
        <dbReference type="ChEBI" id="CHEBI:58210"/>
    </cofactor>
    <text evidence="6">Binds 1 FMN per subunit.</text>
</comment>
<dbReference type="InterPro" id="IPR050104">
    <property type="entry name" value="FMN-dep_NADH:Q_OxRdtase_AzoR1"/>
</dbReference>
<protein>
    <recommendedName>
        <fullName evidence="6">FMN dependent NADH:quinone oxidoreductase</fullName>
        <ecNumber evidence="6">1.6.5.-</ecNumber>
    </recommendedName>
    <alternativeName>
        <fullName evidence="6">Azo-dye reductase</fullName>
    </alternativeName>
    <alternativeName>
        <fullName evidence="6">FMN-dependent NADH-azo compound oxidoreductase</fullName>
    </alternativeName>
    <alternativeName>
        <fullName evidence="6">FMN-dependent NADH-azoreductase</fullName>
        <ecNumber evidence="6">1.7.1.17</ecNumber>
    </alternativeName>
</protein>
<feature type="binding site" evidence="6">
    <location>
        <position position="10"/>
    </location>
    <ligand>
        <name>FMN</name>
        <dbReference type="ChEBI" id="CHEBI:58210"/>
    </ligand>
</feature>
<feature type="binding site" evidence="6">
    <location>
        <begin position="23"/>
        <end position="25"/>
    </location>
    <ligand>
        <name>FMN</name>
        <dbReference type="ChEBI" id="CHEBI:58210"/>
    </ligand>
</feature>
<dbReference type="GO" id="GO:0016652">
    <property type="term" value="F:oxidoreductase activity, acting on NAD(P)H as acceptor"/>
    <property type="evidence" value="ECO:0007669"/>
    <property type="project" value="UniProtKB-UniRule"/>
</dbReference>
<evidence type="ECO:0000256" key="4">
    <source>
        <dbReference type="ARBA" id="ARBA00023027"/>
    </source>
</evidence>
<evidence type="ECO:0000256" key="6">
    <source>
        <dbReference type="HAMAP-Rule" id="MF_01216"/>
    </source>
</evidence>
<name>A0A1M5S7U2_9GAMM</name>
<evidence type="ECO:0000256" key="5">
    <source>
        <dbReference type="ARBA" id="ARBA00048542"/>
    </source>
</evidence>
<dbReference type="InterPro" id="IPR029039">
    <property type="entry name" value="Flavoprotein-like_sf"/>
</dbReference>
<evidence type="ECO:0000313" key="9">
    <source>
        <dbReference type="Proteomes" id="UP000184000"/>
    </source>
</evidence>
<dbReference type="Pfam" id="PF02525">
    <property type="entry name" value="Flavodoxin_2"/>
    <property type="match status" value="1"/>
</dbReference>
<comment type="subunit">
    <text evidence="6">Homodimer.</text>
</comment>
<dbReference type="EC" id="1.7.1.17" evidence="6"/>
<dbReference type="GO" id="GO:0010181">
    <property type="term" value="F:FMN binding"/>
    <property type="evidence" value="ECO:0007669"/>
    <property type="project" value="UniProtKB-UniRule"/>
</dbReference>
<evidence type="ECO:0000259" key="7">
    <source>
        <dbReference type="Pfam" id="PF02525"/>
    </source>
</evidence>
<organism evidence="8 9">
    <name type="scientific">Stutzerimonas xanthomarina DSM 18231</name>
    <dbReference type="NCBI Taxonomy" id="1403346"/>
    <lineage>
        <taxon>Bacteria</taxon>
        <taxon>Pseudomonadati</taxon>
        <taxon>Pseudomonadota</taxon>
        <taxon>Gammaproteobacteria</taxon>
        <taxon>Pseudomonadales</taxon>
        <taxon>Pseudomonadaceae</taxon>
        <taxon>Stutzerimonas</taxon>
    </lineage>
</organism>
<comment type="function">
    <text evidence="6">Also exhibits azoreductase activity. Catalyzes the reductive cleavage of the azo bond in aromatic azo compounds to the corresponding amines.</text>
</comment>
<comment type="function">
    <text evidence="6">Quinone reductase that provides resistance to thiol-specific stress caused by electrophilic quinones.</text>
</comment>
<dbReference type="EC" id="1.6.5.-" evidence="6"/>
<evidence type="ECO:0000313" key="8">
    <source>
        <dbReference type="EMBL" id="SHH34003.1"/>
    </source>
</evidence>
<dbReference type="RefSeq" id="WP_073302069.1">
    <property type="nucleotide sequence ID" value="NZ_FQXA01000006.1"/>
</dbReference>
<sequence>MTHLLHLDASARPGFAGKDEHGSHSRNLTHRFASQWLARRAQDSVTYRDIGQNPPSYISHDWIASSFTPEERREPWMTETLAESDQLVDELIAADVLVIGTPLYNFGMPAALKAWIDLIVRPGRTVAVDETRLPDPYIPLLADRPRHAVILTARGGIGFGPGGEMAHMNHLEPNLMTALNFIGITRIHQIAIEGQETGGDVLAASVEQALCAVDALVASLQAAFDDPASKLARQRQAEPV</sequence>
<keyword evidence="1 6" id="KW-0285">Flavoprotein</keyword>
<comment type="similarity">
    <text evidence="6">Belongs to the azoreductase type 1 family.</text>
</comment>
<gene>
    <name evidence="6" type="primary">azoR</name>
    <name evidence="8" type="ORF">SAMN02744645_3306</name>
</gene>
<comment type="catalytic activity">
    <reaction evidence="5">
        <text>N,N-dimethyl-1,4-phenylenediamine + anthranilate + 2 NAD(+) = 2-(4-dimethylaminophenyl)diazenylbenzoate + 2 NADH + 2 H(+)</text>
        <dbReference type="Rhea" id="RHEA:55872"/>
        <dbReference type="ChEBI" id="CHEBI:15378"/>
        <dbReference type="ChEBI" id="CHEBI:15783"/>
        <dbReference type="ChEBI" id="CHEBI:16567"/>
        <dbReference type="ChEBI" id="CHEBI:57540"/>
        <dbReference type="ChEBI" id="CHEBI:57945"/>
        <dbReference type="ChEBI" id="CHEBI:71579"/>
        <dbReference type="EC" id="1.7.1.17"/>
    </reaction>
    <physiologicalReaction direction="right-to-left" evidence="5">
        <dbReference type="Rhea" id="RHEA:55874"/>
    </physiologicalReaction>
</comment>
<dbReference type="GO" id="GO:0009055">
    <property type="term" value="F:electron transfer activity"/>
    <property type="evidence" value="ECO:0007669"/>
    <property type="project" value="UniProtKB-UniRule"/>
</dbReference>
<keyword evidence="4 6" id="KW-0520">NAD</keyword>
<evidence type="ECO:0000256" key="3">
    <source>
        <dbReference type="ARBA" id="ARBA00023002"/>
    </source>
</evidence>